<protein>
    <submittedName>
        <fullName evidence="2">Uncharacterized protein</fullName>
    </submittedName>
</protein>
<evidence type="ECO:0000313" key="2">
    <source>
        <dbReference type="EMBL" id="TTE51849.1"/>
    </source>
</evidence>
<accession>A0A556VAA6</accession>
<feature type="region of interest" description="Disordered" evidence="1">
    <location>
        <begin position="124"/>
        <end position="154"/>
    </location>
</feature>
<name>A0A556VAA6_BAGYA</name>
<sequence>MGQLSTAFLCEGTGPLGATHKAGGMSGLGGLLVVLEGNLDFLLPSRVKRLSHNAVLRHYRRYHLSLELARFFKASMFSIHSSFPLLTYPNEPGGNTTPRLQQVGGQASREVLLQKDLSCAVERKHEKMEEVKANPRRPRPSKKGRENREGYWKNGSSQVPVKMLVYRYHKMRPELIRFQGQQTFPLKSYIPLRAVPVPEVSGALPIPFETLNPKGWYRGHLWGKQLWYSVSSSVEGCPDLPRTALSTSIAGFGLFNSSHEQVVQGAGRCSPVGEAPEDVSHIAIGSAPA</sequence>
<dbReference type="EMBL" id="VCAZ01000189">
    <property type="protein sequence ID" value="TTE51849.1"/>
    <property type="molecule type" value="Genomic_DNA"/>
</dbReference>
<dbReference type="AlphaFoldDB" id="A0A556VAA6"/>
<keyword evidence="3" id="KW-1185">Reference proteome</keyword>
<evidence type="ECO:0000313" key="3">
    <source>
        <dbReference type="Proteomes" id="UP000319801"/>
    </source>
</evidence>
<organism evidence="2 3">
    <name type="scientific">Bagarius yarrelli</name>
    <name type="common">Goonch</name>
    <name type="synonym">Bagrus yarrelli</name>
    <dbReference type="NCBI Taxonomy" id="175774"/>
    <lineage>
        <taxon>Eukaryota</taxon>
        <taxon>Metazoa</taxon>
        <taxon>Chordata</taxon>
        <taxon>Craniata</taxon>
        <taxon>Vertebrata</taxon>
        <taxon>Euteleostomi</taxon>
        <taxon>Actinopterygii</taxon>
        <taxon>Neopterygii</taxon>
        <taxon>Teleostei</taxon>
        <taxon>Ostariophysi</taxon>
        <taxon>Siluriformes</taxon>
        <taxon>Sisoridae</taxon>
        <taxon>Sisorinae</taxon>
        <taxon>Bagarius</taxon>
    </lineage>
</organism>
<reference evidence="2 3" key="1">
    <citation type="journal article" date="2019" name="Genome Biol. Evol.">
        <title>Whole-Genome Sequencing of the Giant Devil Catfish, Bagarius yarrelli.</title>
        <authorList>
            <person name="Jiang W."/>
            <person name="Lv Y."/>
            <person name="Cheng L."/>
            <person name="Yang K."/>
            <person name="Chao B."/>
            <person name="Wang X."/>
            <person name="Li Y."/>
            <person name="Pan X."/>
            <person name="You X."/>
            <person name="Zhang Y."/>
            <person name="Yang J."/>
            <person name="Li J."/>
            <person name="Zhang X."/>
            <person name="Liu S."/>
            <person name="Sun C."/>
            <person name="Yang J."/>
            <person name="Shi Q."/>
        </authorList>
    </citation>
    <scope>NUCLEOTIDE SEQUENCE [LARGE SCALE GENOMIC DNA]</scope>
    <source>
        <strain evidence="2">JWS20170419001</strain>
        <tissue evidence="2">Muscle</tissue>
    </source>
</reference>
<gene>
    <name evidence="2" type="ORF">Baya_14909</name>
</gene>
<comment type="caution">
    <text evidence="2">The sequence shown here is derived from an EMBL/GenBank/DDBJ whole genome shotgun (WGS) entry which is preliminary data.</text>
</comment>
<evidence type="ECO:0000256" key="1">
    <source>
        <dbReference type="SAM" id="MobiDB-lite"/>
    </source>
</evidence>
<dbReference type="Proteomes" id="UP000319801">
    <property type="component" value="Unassembled WGS sequence"/>
</dbReference>
<proteinExistence type="predicted"/>
<feature type="compositionally biased region" description="Basic and acidic residues" evidence="1">
    <location>
        <begin position="124"/>
        <end position="133"/>
    </location>
</feature>